<dbReference type="PANTHER" id="PTHR42967">
    <property type="entry name" value="METAL DEPENDENT HYDROLASE"/>
    <property type="match status" value="1"/>
</dbReference>
<dbReference type="PANTHER" id="PTHR42967:SF1">
    <property type="entry name" value="MBL FOLD METALLO-HYDROLASE"/>
    <property type="match status" value="1"/>
</dbReference>
<organism evidence="1 2">
    <name type="scientific">Isachenkonia alkalipeptolytica</name>
    <dbReference type="NCBI Taxonomy" id="2565777"/>
    <lineage>
        <taxon>Bacteria</taxon>
        <taxon>Bacillati</taxon>
        <taxon>Bacillota</taxon>
        <taxon>Clostridia</taxon>
        <taxon>Eubacteriales</taxon>
        <taxon>Clostridiaceae</taxon>
        <taxon>Isachenkonia</taxon>
    </lineage>
</organism>
<dbReference type="EMBL" id="SUMG01000018">
    <property type="protein sequence ID" value="NBG89177.1"/>
    <property type="molecule type" value="Genomic_DNA"/>
</dbReference>
<sequence>MNTPENQSTFNITHIYHSGVMIETEEKLLIFDYFHENGAFDEKEFLKLLRHHGHKDFYYFATHGHPDHFTQKILTQDFQSSQGMTRYVFSDDLKTYHQAHSNITLCRSYQDFVIDGLRVKTFGSTDQGVSYLIEIPPENKLIFHSGDLNWWHWKNFSEEEKLQEKKDFLAEINKLKNHLIAKNSTLDIGFVPIDPRLEEFYALAGNAFLKEITPKIMFPLHFRKNYSITKEYKSQCNFPEIFQSIAHPLEHFILQY</sequence>
<name>A0AA43XM24_9CLOT</name>
<comment type="caution">
    <text evidence="1">The sequence shown here is derived from an EMBL/GenBank/DDBJ whole genome shotgun (WGS) entry which is preliminary data.</text>
</comment>
<reference evidence="1 2" key="1">
    <citation type="submission" date="2019-04" db="EMBL/GenBank/DDBJ databases">
        <title>Isachenkonia alkalipeptolytica gen. nov. sp. nov. a new anaerobic, alkiliphilic organothrophic bacterium capable to reduce synthesized ferrihydrite isolated from a soda lake.</title>
        <authorList>
            <person name="Toshchakov S.V."/>
            <person name="Zavarzina D.G."/>
            <person name="Zhilina T.N."/>
            <person name="Kostrikina N.A."/>
            <person name="Kublanov I.V."/>
        </authorList>
    </citation>
    <scope>NUCLEOTIDE SEQUENCE [LARGE SCALE GENOMIC DNA]</scope>
    <source>
        <strain evidence="1 2">Z-1701</strain>
    </source>
</reference>
<accession>A0AA43XM24</accession>
<dbReference type="SUPFAM" id="SSF56281">
    <property type="entry name" value="Metallo-hydrolase/oxidoreductase"/>
    <property type="match status" value="1"/>
</dbReference>
<keyword evidence="2" id="KW-1185">Reference proteome</keyword>
<evidence type="ECO:0000313" key="1">
    <source>
        <dbReference type="EMBL" id="NBG89177.1"/>
    </source>
</evidence>
<dbReference type="Proteomes" id="UP000449710">
    <property type="component" value="Unassembled WGS sequence"/>
</dbReference>
<proteinExistence type="predicted"/>
<evidence type="ECO:0000313" key="2">
    <source>
        <dbReference type="Proteomes" id="UP000449710"/>
    </source>
</evidence>
<dbReference type="Gene3D" id="3.60.15.10">
    <property type="entry name" value="Ribonuclease Z/Hydroxyacylglutathione hydrolase-like"/>
    <property type="match status" value="1"/>
</dbReference>
<dbReference type="AlphaFoldDB" id="A0AA43XM24"/>
<dbReference type="RefSeq" id="WP_160722582.1">
    <property type="nucleotide sequence ID" value="NZ_SUMG01000018.1"/>
</dbReference>
<gene>
    <name evidence="1" type="ORF">ISALK_11820</name>
</gene>
<dbReference type="InterPro" id="IPR036866">
    <property type="entry name" value="RibonucZ/Hydroxyglut_hydro"/>
</dbReference>
<protein>
    <submittedName>
        <fullName evidence="1">MBL fold metallo-hydrolase</fullName>
    </submittedName>
</protein>